<feature type="domain" description="VOC" evidence="2">
    <location>
        <begin position="3"/>
        <end position="124"/>
    </location>
</feature>
<evidence type="ECO:0000313" key="3">
    <source>
        <dbReference type="EMBL" id="KKN85819.1"/>
    </source>
</evidence>
<protein>
    <recommendedName>
        <fullName evidence="2">VOC domain-containing protein</fullName>
    </recommendedName>
</protein>
<sequence length="128" mass="13954">MAATQHLAINCRDIGASEAFFSKHFGFGRVRTFNPGDNEFIMLRNGSMCLELFSASDSSARGGEQAVGFGHLAFEVDKLEPAIAALEADGIEVEPIIDCNDIIPGMRVVFFNDADGNRLELMEGYCDE</sequence>
<evidence type="ECO:0000256" key="1">
    <source>
        <dbReference type="ARBA" id="ARBA00022723"/>
    </source>
</evidence>
<dbReference type="SUPFAM" id="SSF54593">
    <property type="entry name" value="Glyoxalase/Bleomycin resistance protein/Dihydroxybiphenyl dioxygenase"/>
    <property type="match status" value="1"/>
</dbReference>
<accession>A0A0F9U2Q1</accession>
<dbReference type="PANTHER" id="PTHR43048">
    <property type="entry name" value="METHYLMALONYL-COA EPIMERASE"/>
    <property type="match status" value="1"/>
</dbReference>
<dbReference type="EMBL" id="LAZR01000154">
    <property type="protein sequence ID" value="KKN85819.1"/>
    <property type="molecule type" value="Genomic_DNA"/>
</dbReference>
<proteinExistence type="predicted"/>
<dbReference type="InterPro" id="IPR029068">
    <property type="entry name" value="Glyas_Bleomycin-R_OHBP_Dase"/>
</dbReference>
<dbReference type="InterPro" id="IPR004360">
    <property type="entry name" value="Glyas_Fos-R_dOase_dom"/>
</dbReference>
<dbReference type="PROSITE" id="PS51819">
    <property type="entry name" value="VOC"/>
    <property type="match status" value="1"/>
</dbReference>
<dbReference type="InterPro" id="IPR051785">
    <property type="entry name" value="MMCE/EMCE_epimerase"/>
</dbReference>
<dbReference type="GO" id="GO:0046872">
    <property type="term" value="F:metal ion binding"/>
    <property type="evidence" value="ECO:0007669"/>
    <property type="project" value="UniProtKB-KW"/>
</dbReference>
<dbReference type="AlphaFoldDB" id="A0A0F9U2Q1"/>
<evidence type="ECO:0000259" key="2">
    <source>
        <dbReference type="PROSITE" id="PS51819"/>
    </source>
</evidence>
<dbReference type="PANTHER" id="PTHR43048:SF3">
    <property type="entry name" value="METHYLMALONYL-COA EPIMERASE, MITOCHONDRIAL"/>
    <property type="match status" value="1"/>
</dbReference>
<name>A0A0F9U2Q1_9ZZZZ</name>
<dbReference type="GO" id="GO:0004493">
    <property type="term" value="F:methylmalonyl-CoA epimerase activity"/>
    <property type="evidence" value="ECO:0007669"/>
    <property type="project" value="TreeGrafter"/>
</dbReference>
<comment type="caution">
    <text evidence="3">The sequence shown here is derived from an EMBL/GenBank/DDBJ whole genome shotgun (WGS) entry which is preliminary data.</text>
</comment>
<organism evidence="3">
    <name type="scientific">marine sediment metagenome</name>
    <dbReference type="NCBI Taxonomy" id="412755"/>
    <lineage>
        <taxon>unclassified sequences</taxon>
        <taxon>metagenomes</taxon>
        <taxon>ecological metagenomes</taxon>
    </lineage>
</organism>
<gene>
    <name evidence="3" type="ORF">LCGC14_0274320</name>
</gene>
<keyword evidence="1" id="KW-0479">Metal-binding</keyword>
<dbReference type="InterPro" id="IPR037523">
    <property type="entry name" value="VOC_core"/>
</dbReference>
<dbReference type="Gene3D" id="3.10.180.10">
    <property type="entry name" value="2,3-Dihydroxybiphenyl 1,2-Dioxygenase, domain 1"/>
    <property type="match status" value="1"/>
</dbReference>
<dbReference type="GO" id="GO:0046491">
    <property type="term" value="P:L-methylmalonyl-CoA metabolic process"/>
    <property type="evidence" value="ECO:0007669"/>
    <property type="project" value="TreeGrafter"/>
</dbReference>
<dbReference type="Pfam" id="PF00903">
    <property type="entry name" value="Glyoxalase"/>
    <property type="match status" value="1"/>
</dbReference>
<reference evidence="3" key="1">
    <citation type="journal article" date="2015" name="Nature">
        <title>Complex archaea that bridge the gap between prokaryotes and eukaryotes.</title>
        <authorList>
            <person name="Spang A."/>
            <person name="Saw J.H."/>
            <person name="Jorgensen S.L."/>
            <person name="Zaremba-Niedzwiedzka K."/>
            <person name="Martijn J."/>
            <person name="Lind A.E."/>
            <person name="van Eijk R."/>
            <person name="Schleper C."/>
            <person name="Guy L."/>
            <person name="Ettema T.J."/>
        </authorList>
    </citation>
    <scope>NUCLEOTIDE SEQUENCE</scope>
</reference>